<accession>N8Q6W8</accession>
<reference evidence="1 2" key="1">
    <citation type="submission" date="2013-02" db="EMBL/GenBank/DDBJ databases">
        <title>The Genome Sequence of Acinetobacter sp. ANC 3994.</title>
        <authorList>
            <consortium name="The Broad Institute Genome Sequencing Platform"/>
            <consortium name="The Broad Institute Genome Sequencing Center for Infectious Disease"/>
            <person name="Cerqueira G."/>
            <person name="Feldgarden M."/>
            <person name="Courvalin P."/>
            <person name="Perichon B."/>
            <person name="Grillot-Courvalin C."/>
            <person name="Clermont D."/>
            <person name="Rocha E."/>
            <person name="Yoon E.-J."/>
            <person name="Nemec A."/>
            <person name="Walker B."/>
            <person name="Young S.K."/>
            <person name="Zeng Q."/>
            <person name="Gargeya S."/>
            <person name="Fitzgerald M."/>
            <person name="Haas B."/>
            <person name="Abouelleil A."/>
            <person name="Alvarado L."/>
            <person name="Arachchi H.M."/>
            <person name="Berlin A.M."/>
            <person name="Chapman S.B."/>
            <person name="Dewar J."/>
            <person name="Goldberg J."/>
            <person name="Griggs A."/>
            <person name="Gujja S."/>
            <person name="Hansen M."/>
            <person name="Howarth C."/>
            <person name="Imamovic A."/>
            <person name="Larimer J."/>
            <person name="McCowan C."/>
            <person name="Murphy C."/>
            <person name="Neiman D."/>
            <person name="Pearson M."/>
            <person name="Priest M."/>
            <person name="Roberts A."/>
            <person name="Saif S."/>
            <person name="Shea T."/>
            <person name="Sisk P."/>
            <person name="Sykes S."/>
            <person name="Wortman J."/>
            <person name="Nusbaum C."/>
            <person name="Birren B."/>
        </authorList>
    </citation>
    <scope>NUCLEOTIDE SEQUENCE [LARGE SCALE GENOMIC DNA]</scope>
    <source>
        <strain evidence="1 2">ANC 3994</strain>
    </source>
</reference>
<dbReference type="Proteomes" id="UP000013086">
    <property type="component" value="Unassembled WGS sequence"/>
</dbReference>
<proteinExistence type="predicted"/>
<dbReference type="HOGENOM" id="CLU_1691661_0_0_6"/>
<organism evidence="1 2">
    <name type="scientific">Acinetobacter bohemicus ANC 3994</name>
    <dbReference type="NCBI Taxonomy" id="1217715"/>
    <lineage>
        <taxon>Bacteria</taxon>
        <taxon>Pseudomonadati</taxon>
        <taxon>Pseudomonadota</taxon>
        <taxon>Gammaproteobacteria</taxon>
        <taxon>Moraxellales</taxon>
        <taxon>Moraxellaceae</taxon>
        <taxon>Acinetobacter</taxon>
    </lineage>
</organism>
<name>N8Q6W8_9GAMM</name>
<evidence type="ECO:0000313" key="2">
    <source>
        <dbReference type="Proteomes" id="UP000013086"/>
    </source>
</evidence>
<gene>
    <name evidence="1" type="ORF">F994_02647</name>
</gene>
<sequence length="155" mass="16675">MDGGLNTYGYVGGNALSLVDPQGLAMAIPAGISQTVNLALAIGLISSMPDTDSGSKSVSKDEQCERDSCPPCVPYPVGSLGYIGPKISQIGTDAGNPHYKIFQVLQNPKTCSCIWQQRNQIAGHHYSYQPNVSMAINLNHKYPIDMIGKNTMRYP</sequence>
<dbReference type="AlphaFoldDB" id="N8Q6W8"/>
<dbReference type="EMBL" id="APOH01000016">
    <property type="protein sequence ID" value="ENU18963.1"/>
    <property type="molecule type" value="Genomic_DNA"/>
</dbReference>
<evidence type="ECO:0008006" key="3">
    <source>
        <dbReference type="Google" id="ProtNLM"/>
    </source>
</evidence>
<protein>
    <recommendedName>
        <fullName evidence="3">RHS repeat-associated core domain-containing protein</fullName>
    </recommendedName>
</protein>
<evidence type="ECO:0000313" key="1">
    <source>
        <dbReference type="EMBL" id="ENU18963.1"/>
    </source>
</evidence>
<comment type="caution">
    <text evidence="1">The sequence shown here is derived from an EMBL/GenBank/DDBJ whole genome shotgun (WGS) entry which is preliminary data.</text>
</comment>